<keyword evidence="5" id="KW-1185">Reference proteome</keyword>
<evidence type="ECO:0000313" key="4">
    <source>
        <dbReference type="EMBL" id="GAA1396768.1"/>
    </source>
</evidence>
<proteinExistence type="predicted"/>
<protein>
    <recommendedName>
        <fullName evidence="3">HTH cro/C1-type domain-containing protein</fullName>
    </recommendedName>
</protein>
<dbReference type="Pfam" id="PF01381">
    <property type="entry name" value="HTH_3"/>
    <property type="match status" value="1"/>
</dbReference>
<comment type="caution">
    <text evidence="4">The sequence shown here is derived from an EMBL/GenBank/DDBJ whole genome shotgun (WGS) entry which is preliminary data.</text>
</comment>
<dbReference type="SMART" id="SM00530">
    <property type="entry name" value="HTH_XRE"/>
    <property type="match status" value="1"/>
</dbReference>
<evidence type="ECO:0000259" key="3">
    <source>
        <dbReference type="PROSITE" id="PS50943"/>
    </source>
</evidence>
<evidence type="ECO:0000256" key="2">
    <source>
        <dbReference type="SAM" id="Phobius"/>
    </source>
</evidence>
<name>A0ABN1Y375_9PSEU</name>
<feature type="region of interest" description="Disordered" evidence="1">
    <location>
        <begin position="194"/>
        <end position="214"/>
    </location>
</feature>
<organism evidence="4 5">
    <name type="scientific">Pseudonocardia kongjuensis</name>
    <dbReference type="NCBI Taxonomy" id="102227"/>
    <lineage>
        <taxon>Bacteria</taxon>
        <taxon>Bacillati</taxon>
        <taxon>Actinomycetota</taxon>
        <taxon>Actinomycetes</taxon>
        <taxon>Pseudonocardiales</taxon>
        <taxon>Pseudonocardiaceae</taxon>
        <taxon>Pseudonocardia</taxon>
    </lineage>
</organism>
<dbReference type="InterPro" id="IPR001387">
    <property type="entry name" value="Cro/C1-type_HTH"/>
</dbReference>
<sequence>MVPDVSGIVRSVRRRADLSQRELAERTGLSPATIGRIESRSLVPALTTLAAILAVGGIRLVAVDEENRRVTPMEDPSGDELRDGAGRRFPSHLDVILDPEPGEWWADRYGFARPPETFRRDRTMRDVMRRRSVWEVRVKDYQWADPPPTIERWIQLQARCEQCGRIPPPVPPPFTVERVHRYLDAAARIASAQVAGTRVAGRTHGGAPRPSPDR</sequence>
<gene>
    <name evidence="4" type="ORF">GCM10009613_48470</name>
</gene>
<feature type="domain" description="HTH cro/C1-type" evidence="3">
    <location>
        <begin position="9"/>
        <end position="63"/>
    </location>
</feature>
<dbReference type="SUPFAM" id="SSF47413">
    <property type="entry name" value="lambda repressor-like DNA-binding domains"/>
    <property type="match status" value="1"/>
</dbReference>
<dbReference type="Gene3D" id="1.10.260.40">
    <property type="entry name" value="lambda repressor-like DNA-binding domains"/>
    <property type="match status" value="1"/>
</dbReference>
<reference evidence="4 5" key="1">
    <citation type="journal article" date="2019" name="Int. J. Syst. Evol. Microbiol.">
        <title>The Global Catalogue of Microorganisms (GCM) 10K type strain sequencing project: providing services to taxonomists for standard genome sequencing and annotation.</title>
        <authorList>
            <consortium name="The Broad Institute Genomics Platform"/>
            <consortium name="The Broad Institute Genome Sequencing Center for Infectious Disease"/>
            <person name="Wu L."/>
            <person name="Ma J."/>
        </authorList>
    </citation>
    <scope>NUCLEOTIDE SEQUENCE [LARGE SCALE GENOMIC DNA]</scope>
    <source>
        <strain evidence="4 5">JCM 11896</strain>
    </source>
</reference>
<feature type="transmembrane region" description="Helical" evidence="2">
    <location>
        <begin position="42"/>
        <end position="62"/>
    </location>
</feature>
<keyword evidence="2" id="KW-0812">Transmembrane</keyword>
<keyword evidence="2" id="KW-1133">Transmembrane helix</keyword>
<dbReference type="Proteomes" id="UP001501414">
    <property type="component" value="Unassembled WGS sequence"/>
</dbReference>
<dbReference type="CDD" id="cd00093">
    <property type="entry name" value="HTH_XRE"/>
    <property type="match status" value="1"/>
</dbReference>
<evidence type="ECO:0000313" key="5">
    <source>
        <dbReference type="Proteomes" id="UP001501414"/>
    </source>
</evidence>
<dbReference type="PROSITE" id="PS50943">
    <property type="entry name" value="HTH_CROC1"/>
    <property type="match status" value="1"/>
</dbReference>
<keyword evidence="2" id="KW-0472">Membrane</keyword>
<dbReference type="InterPro" id="IPR010982">
    <property type="entry name" value="Lambda_DNA-bd_dom_sf"/>
</dbReference>
<dbReference type="EMBL" id="BAAAJK010000034">
    <property type="protein sequence ID" value="GAA1396768.1"/>
    <property type="molecule type" value="Genomic_DNA"/>
</dbReference>
<evidence type="ECO:0000256" key="1">
    <source>
        <dbReference type="SAM" id="MobiDB-lite"/>
    </source>
</evidence>
<accession>A0ABN1Y375</accession>